<sequence length="455" mass="53428">MIKKIFYLFVFSSLWGCSLENKSENEISGNDIINSPIKAYGVLSQAYKATPIQPKDYTLYTEDLQPSYLINYLKGSSLTYKWDETTLSINSSSIWNNHYDAIVHLNVLLESDHNFNSQDPVWQYIKGSALVLKAYNYFDLLQLFSERYNPTALGIIAKDKLIVEEKARLTQEESLKLIKTYLSEGLDLIQQSGKHQNYFIKEKGIRILQARVAMYEKEYAKAEAIAQKLVNDGAKLPTSTEDYRNIWASDNTNIYWLYNNLDNPNHYLYYEDNQGDLLYINEDYNFDLDDIRYTISQYKHSMKATAEDKIERSLLGKYKRSQLDKDPRDVVMIRSTEAYFILAESLLEQNKLAQAKEVLNTFLSAINQPNIEDTPSQQELRHKLHFEKQKEFIGEKNNFFDLKRWNTPIERKKEDSNTIIIKIEPNDYRWTWPIPMNELRYNNNAQQNKGWPSFK</sequence>
<dbReference type="Gene3D" id="1.25.40.900">
    <property type="match status" value="1"/>
</dbReference>
<dbReference type="RefSeq" id="WP_006257226.1">
    <property type="nucleotide sequence ID" value="NZ_BCMQ01000013.1"/>
</dbReference>
<dbReference type="EMBL" id="CP013690">
    <property type="protein sequence ID" value="ALU26256.1"/>
    <property type="molecule type" value="Genomic_DNA"/>
</dbReference>
<evidence type="ECO:0000256" key="4">
    <source>
        <dbReference type="ARBA" id="ARBA00023136"/>
    </source>
</evidence>
<name>A0A0S7EH08_9FLAO</name>
<dbReference type="GeneID" id="66974918"/>
<evidence type="ECO:0000256" key="3">
    <source>
        <dbReference type="ARBA" id="ARBA00022729"/>
    </source>
</evidence>
<dbReference type="Gene3D" id="2.20.20.130">
    <property type="match status" value="1"/>
</dbReference>
<gene>
    <name evidence="8" type="ORF">AS202_08890</name>
</gene>
<dbReference type="SUPFAM" id="SSF48452">
    <property type="entry name" value="TPR-like"/>
    <property type="match status" value="1"/>
</dbReference>
<keyword evidence="4" id="KW-0472">Membrane</keyword>
<protein>
    <submittedName>
        <fullName evidence="8">Uncharacterized protein</fullName>
    </submittedName>
</protein>
<feature type="domain" description="SusD-like N-terminal" evidence="7">
    <location>
        <begin position="76"/>
        <end position="193"/>
    </location>
</feature>
<proteinExistence type="inferred from homology"/>
<dbReference type="InterPro" id="IPR011990">
    <property type="entry name" value="TPR-like_helical_dom_sf"/>
</dbReference>
<feature type="domain" description="RagB/SusD" evidence="6">
    <location>
        <begin position="321"/>
        <end position="451"/>
    </location>
</feature>
<dbReference type="Pfam" id="PF07980">
    <property type="entry name" value="SusD_RagB"/>
    <property type="match status" value="1"/>
</dbReference>
<evidence type="ECO:0000313" key="9">
    <source>
        <dbReference type="Proteomes" id="UP000069030"/>
    </source>
</evidence>
<dbReference type="Proteomes" id="UP000069030">
    <property type="component" value="Chromosome"/>
</dbReference>
<keyword evidence="3" id="KW-0732">Signal</keyword>
<accession>A0A0S7EH08</accession>
<comment type="subcellular location">
    <subcellularLocation>
        <location evidence="1">Cell outer membrane</location>
    </subcellularLocation>
</comment>
<dbReference type="AlphaFoldDB" id="A0A0S7EH08"/>
<evidence type="ECO:0000259" key="6">
    <source>
        <dbReference type="Pfam" id="PF07980"/>
    </source>
</evidence>
<evidence type="ECO:0000256" key="5">
    <source>
        <dbReference type="ARBA" id="ARBA00023237"/>
    </source>
</evidence>
<dbReference type="eggNOG" id="COG1834">
    <property type="taxonomic scope" value="Bacteria"/>
</dbReference>
<evidence type="ECO:0000256" key="2">
    <source>
        <dbReference type="ARBA" id="ARBA00006275"/>
    </source>
</evidence>
<dbReference type="InterPro" id="IPR012944">
    <property type="entry name" value="SusD_RagB_dom"/>
</dbReference>
<dbReference type="KEGG" id="mod:AS202_08890"/>
<evidence type="ECO:0000259" key="7">
    <source>
        <dbReference type="Pfam" id="PF14322"/>
    </source>
</evidence>
<keyword evidence="5" id="KW-0998">Cell outer membrane</keyword>
<evidence type="ECO:0000256" key="1">
    <source>
        <dbReference type="ARBA" id="ARBA00004442"/>
    </source>
</evidence>
<dbReference type="Pfam" id="PF14322">
    <property type="entry name" value="SusD-like_3"/>
    <property type="match status" value="1"/>
</dbReference>
<organism evidence="8 9">
    <name type="scientific">Myroides odoratimimus</name>
    <dbReference type="NCBI Taxonomy" id="76832"/>
    <lineage>
        <taxon>Bacteria</taxon>
        <taxon>Pseudomonadati</taxon>
        <taxon>Bacteroidota</taxon>
        <taxon>Flavobacteriia</taxon>
        <taxon>Flavobacteriales</taxon>
        <taxon>Flavobacteriaceae</taxon>
        <taxon>Myroides</taxon>
    </lineage>
</organism>
<dbReference type="GO" id="GO:0009279">
    <property type="term" value="C:cell outer membrane"/>
    <property type="evidence" value="ECO:0007669"/>
    <property type="project" value="UniProtKB-SubCell"/>
</dbReference>
<dbReference type="InterPro" id="IPR033985">
    <property type="entry name" value="SusD-like_N"/>
</dbReference>
<comment type="similarity">
    <text evidence="2">Belongs to the SusD family.</text>
</comment>
<dbReference type="Gene3D" id="1.25.40.390">
    <property type="match status" value="1"/>
</dbReference>
<reference evidence="8 9" key="1">
    <citation type="journal article" date="2016" name="J. Zhejiang Univ. Sci. B">
        <title>Antibiotic resistance mechanisms of Myroides sp.</title>
        <authorList>
            <person name="Hu S."/>
            <person name="Yuan S."/>
            <person name="Qu H."/>
            <person name="Jiang T."/>
            <person name="Zhou Y."/>
            <person name="Wang M."/>
            <person name="Ming D."/>
        </authorList>
    </citation>
    <scope>NUCLEOTIDE SEQUENCE [LARGE SCALE GENOMIC DNA]</scope>
    <source>
        <strain evidence="8 9">PR63039</strain>
    </source>
</reference>
<evidence type="ECO:0000313" key="8">
    <source>
        <dbReference type="EMBL" id="ALU26256.1"/>
    </source>
</evidence>